<protein>
    <submittedName>
        <fullName evidence="5">Transcriptional regulator, AsnC family</fullName>
    </submittedName>
</protein>
<dbReference type="Proteomes" id="UP000184501">
    <property type="component" value="Unassembled WGS sequence"/>
</dbReference>
<dbReference type="Pfam" id="PF01037">
    <property type="entry name" value="AsnC_trans_reg"/>
    <property type="match status" value="1"/>
</dbReference>
<dbReference type="EMBL" id="FQVN01000005">
    <property type="protein sequence ID" value="SHF83665.1"/>
    <property type="molecule type" value="Genomic_DNA"/>
</dbReference>
<dbReference type="InterPro" id="IPR019888">
    <property type="entry name" value="Tscrpt_reg_AsnC-like"/>
</dbReference>
<dbReference type="GO" id="GO:0005829">
    <property type="term" value="C:cytosol"/>
    <property type="evidence" value="ECO:0007669"/>
    <property type="project" value="TreeGrafter"/>
</dbReference>
<evidence type="ECO:0000256" key="1">
    <source>
        <dbReference type="ARBA" id="ARBA00023015"/>
    </source>
</evidence>
<dbReference type="PROSITE" id="PS50956">
    <property type="entry name" value="HTH_ASNC_2"/>
    <property type="match status" value="2"/>
</dbReference>
<keyword evidence="2" id="KW-0238">DNA-binding</keyword>
<dbReference type="GO" id="GO:0043565">
    <property type="term" value="F:sequence-specific DNA binding"/>
    <property type="evidence" value="ECO:0007669"/>
    <property type="project" value="InterPro"/>
</dbReference>
<reference evidence="5 6" key="1">
    <citation type="submission" date="2016-11" db="EMBL/GenBank/DDBJ databases">
        <authorList>
            <person name="Jaros S."/>
            <person name="Januszkiewicz K."/>
            <person name="Wedrychowicz H."/>
        </authorList>
    </citation>
    <scope>NUCLEOTIDE SEQUENCE [LARGE SCALE GENOMIC DNA]</scope>
    <source>
        <strain evidence="5 6">DSM 44523</strain>
    </source>
</reference>
<dbReference type="PRINTS" id="PR00033">
    <property type="entry name" value="HTHASNC"/>
</dbReference>
<dbReference type="InterPro" id="IPR036390">
    <property type="entry name" value="WH_DNA-bd_sf"/>
</dbReference>
<name>A0A1M5EWQ1_STRHI</name>
<dbReference type="InterPro" id="IPR011008">
    <property type="entry name" value="Dimeric_a/b-barrel"/>
</dbReference>
<evidence type="ECO:0000313" key="5">
    <source>
        <dbReference type="EMBL" id="SHF83665.1"/>
    </source>
</evidence>
<dbReference type="SMART" id="SM00344">
    <property type="entry name" value="HTH_ASNC"/>
    <property type="match status" value="2"/>
</dbReference>
<dbReference type="InterPro" id="IPR019887">
    <property type="entry name" value="Tscrpt_reg_AsnC/Lrp_C"/>
</dbReference>
<dbReference type="AlphaFoldDB" id="A0A1M5EWQ1"/>
<evidence type="ECO:0000256" key="2">
    <source>
        <dbReference type="ARBA" id="ARBA00023125"/>
    </source>
</evidence>
<dbReference type="RefSeq" id="WP_083959753.1">
    <property type="nucleotide sequence ID" value="NZ_FQVN01000005.1"/>
</dbReference>
<dbReference type="PANTHER" id="PTHR30154">
    <property type="entry name" value="LEUCINE-RESPONSIVE REGULATORY PROTEIN"/>
    <property type="match status" value="1"/>
</dbReference>
<evidence type="ECO:0000259" key="4">
    <source>
        <dbReference type="PROSITE" id="PS50956"/>
    </source>
</evidence>
<gene>
    <name evidence="5" type="ORF">SAMN05444320_105173</name>
</gene>
<keyword evidence="6" id="KW-1185">Reference proteome</keyword>
<dbReference type="InterPro" id="IPR036388">
    <property type="entry name" value="WH-like_DNA-bd_sf"/>
</dbReference>
<proteinExistence type="predicted"/>
<organism evidence="5 6">
    <name type="scientific">Streptoalloteichus hindustanus</name>
    <dbReference type="NCBI Taxonomy" id="2017"/>
    <lineage>
        <taxon>Bacteria</taxon>
        <taxon>Bacillati</taxon>
        <taxon>Actinomycetota</taxon>
        <taxon>Actinomycetes</taxon>
        <taxon>Pseudonocardiales</taxon>
        <taxon>Pseudonocardiaceae</taxon>
        <taxon>Streptoalloteichus</taxon>
    </lineage>
</organism>
<dbReference type="InterPro" id="IPR000485">
    <property type="entry name" value="AsnC-type_HTH_dom"/>
</dbReference>
<evidence type="ECO:0000256" key="3">
    <source>
        <dbReference type="ARBA" id="ARBA00023163"/>
    </source>
</evidence>
<dbReference type="Pfam" id="PF13404">
    <property type="entry name" value="HTH_AsnC-type"/>
    <property type="match status" value="2"/>
</dbReference>
<dbReference type="Gene3D" id="1.10.10.10">
    <property type="entry name" value="Winged helix-like DNA-binding domain superfamily/Winged helix DNA-binding domain"/>
    <property type="match status" value="2"/>
</dbReference>
<evidence type="ECO:0000313" key="6">
    <source>
        <dbReference type="Proteomes" id="UP000184501"/>
    </source>
</evidence>
<dbReference type="STRING" id="2017.SAMN05444320_105173"/>
<dbReference type="Gene3D" id="3.30.70.920">
    <property type="match status" value="1"/>
</dbReference>
<dbReference type="SUPFAM" id="SSF46785">
    <property type="entry name" value="Winged helix' DNA-binding domain"/>
    <property type="match status" value="2"/>
</dbReference>
<feature type="domain" description="HTH asnC-type" evidence="4">
    <location>
        <begin position="179"/>
        <end position="239"/>
    </location>
</feature>
<dbReference type="GO" id="GO:0043200">
    <property type="term" value="P:response to amino acid"/>
    <property type="evidence" value="ECO:0007669"/>
    <property type="project" value="TreeGrafter"/>
</dbReference>
<dbReference type="PANTHER" id="PTHR30154:SF34">
    <property type="entry name" value="TRANSCRIPTIONAL REGULATOR AZLB"/>
    <property type="match status" value="1"/>
</dbReference>
<keyword evidence="3" id="KW-0804">Transcription</keyword>
<feature type="domain" description="HTH asnC-type" evidence="4">
    <location>
        <begin position="6"/>
        <end position="66"/>
    </location>
</feature>
<accession>A0A1M5EWQ1</accession>
<sequence>MDRLTLDELDRQLVHALQADGRAPFSRVAAVLGASDRTVARRYQRLRSTGALRVVGLPDGRRLGQVDWVVRLQCAPDGATSVASALSTTDDISWVGFTSGGTEITCMTRTRSRADQDSLLLQKLPRSSWITSVTAQCVLRVVAGNGGWRGRTAALTAEQVERLRESAPVVAASAEPPTLTATDQQLLRILAKDGRTSYPVLAEAVRSSESTVRRRVEELVREHVIHFVVEIDPLLFGYTSEAMLWLTVAPRHLGTVATALSQHEEIAFAAATTGPTNIVAISVCRDADAFYDYLADRIGSLPGVLQAETAPIVRRTKRAGPLLMPSPR</sequence>
<dbReference type="SUPFAM" id="SSF54909">
    <property type="entry name" value="Dimeric alpha+beta barrel"/>
    <property type="match status" value="1"/>
</dbReference>
<keyword evidence="1" id="KW-0805">Transcription regulation</keyword>